<sequence>MRFASRILPSVAAGTLVAVLSTTGLAQTPPSSQGGAGTQAQQAVALPPALQAAIQSGNADRIIAGLTAAQIGNPAFMRQFAEALGRSASTRGAAALNLLVERVASSLSARVSAGQSIAVLQSFGAGLTQGIAQGNPAQAGQLIQSSTAAMVSGAGKNEARVGEVARAIASGVVESLVLNNIVPVANIATMVQNAVSQGASKVVGAQVTVQVESSDTKPVADVVLIRQNGQKLDKGQDVTFVDLGDKNKPVIEKPVVNTSPS</sequence>
<dbReference type="Proteomes" id="UP000007058">
    <property type="component" value="Chromosome"/>
</dbReference>
<dbReference type="STRING" id="342108.amb1447"/>
<protein>
    <submittedName>
        <fullName evidence="2">Uncharacterized protein</fullName>
    </submittedName>
</protein>
<dbReference type="RefSeq" id="WP_011383857.1">
    <property type="nucleotide sequence ID" value="NC_007626.1"/>
</dbReference>
<reference evidence="2 3" key="1">
    <citation type="journal article" date="2005" name="DNA Res.">
        <title>Complete genome sequence of the facultative anaerobic magnetotactic bacterium Magnetospirillum sp. strain AMB-1.</title>
        <authorList>
            <person name="Matsunaga T."/>
            <person name="Okamura Y."/>
            <person name="Fukuda Y."/>
            <person name="Wahyudi A.T."/>
            <person name="Murase Y."/>
            <person name="Takeyama H."/>
        </authorList>
    </citation>
    <scope>NUCLEOTIDE SEQUENCE [LARGE SCALE GENOMIC DNA]</scope>
    <source>
        <strain evidence="3">ATCC 700264 / AMB-1</strain>
    </source>
</reference>
<dbReference type="HOGENOM" id="CLU_1064779_0_0_5"/>
<evidence type="ECO:0000313" key="2">
    <source>
        <dbReference type="EMBL" id="BAE50251.1"/>
    </source>
</evidence>
<evidence type="ECO:0000313" key="3">
    <source>
        <dbReference type="Proteomes" id="UP000007058"/>
    </source>
</evidence>
<dbReference type="KEGG" id="mag:amb1447"/>
<evidence type="ECO:0000256" key="1">
    <source>
        <dbReference type="SAM" id="SignalP"/>
    </source>
</evidence>
<feature type="chain" id="PRO_5004218229" evidence="1">
    <location>
        <begin position="27"/>
        <end position="261"/>
    </location>
</feature>
<accession>Q2W7C4</accession>
<feature type="signal peptide" evidence="1">
    <location>
        <begin position="1"/>
        <end position="26"/>
    </location>
</feature>
<dbReference type="EMBL" id="AP007255">
    <property type="protein sequence ID" value="BAE50251.1"/>
    <property type="molecule type" value="Genomic_DNA"/>
</dbReference>
<gene>
    <name evidence="2" type="ordered locus">amb1447</name>
</gene>
<keyword evidence="3" id="KW-1185">Reference proteome</keyword>
<organism evidence="2 3">
    <name type="scientific">Paramagnetospirillum magneticum (strain ATCC 700264 / AMB-1)</name>
    <name type="common">Magnetospirillum magneticum</name>
    <dbReference type="NCBI Taxonomy" id="342108"/>
    <lineage>
        <taxon>Bacteria</taxon>
        <taxon>Pseudomonadati</taxon>
        <taxon>Pseudomonadota</taxon>
        <taxon>Alphaproteobacteria</taxon>
        <taxon>Rhodospirillales</taxon>
        <taxon>Magnetospirillaceae</taxon>
        <taxon>Paramagnetospirillum</taxon>
    </lineage>
</organism>
<proteinExistence type="predicted"/>
<keyword evidence="1" id="KW-0732">Signal</keyword>
<name>Q2W7C4_PARM1</name>
<dbReference type="AlphaFoldDB" id="Q2W7C4"/>